<accession>A0A855MEL1</accession>
<gene>
    <name evidence="1" type="ORF">F131LOC_02970</name>
</gene>
<dbReference type="EMBL" id="PDVW01000017">
    <property type="protein sequence ID" value="POY49287.1"/>
    <property type="molecule type" value="Genomic_DNA"/>
</dbReference>
<comment type="caution">
    <text evidence="1">The sequence shown here is derived from an EMBL/GenBank/DDBJ whole genome shotgun (WGS) entry which is preliminary data.</text>
</comment>
<dbReference type="AlphaFoldDB" id="A0A855MEL1"/>
<protein>
    <submittedName>
        <fullName evidence="1">Uncharacterized protein</fullName>
    </submittedName>
</protein>
<name>A0A855MEL1_9GAMM</name>
<proteinExistence type="predicted"/>
<sequence length="51" mass="5838">MRPFFIISPVLSPSPRTIFLLLHRCSKTLRAAAYNVVNTLFLLIRLIILTP</sequence>
<reference evidence="1" key="1">
    <citation type="submission" date="2017-12" db="EMBL/GenBank/DDBJ databases">
        <title>First report on the novel genomospecies/subspecies of Pectobacterium carotovorum in Russia.</title>
        <authorList>
            <person name="Shirshikov F.V."/>
            <person name="Miroshnikov K."/>
            <person name="Toshakov S.V."/>
            <person name="Kabanova A.P."/>
            <person name="Barannik A.P."/>
            <person name="Shneider M."/>
            <person name="Ignatov A.N."/>
            <person name="Miroshnikov K.A."/>
        </authorList>
    </citation>
    <scope>NUCLEOTIDE SEQUENCE [LARGE SCALE GENOMIC DNA]</scope>
    <source>
        <strain evidence="1">F131</strain>
    </source>
</reference>
<evidence type="ECO:0000313" key="1">
    <source>
        <dbReference type="EMBL" id="POY49287.1"/>
    </source>
</evidence>
<organism evidence="1">
    <name type="scientific">Pectobacterium versatile</name>
    <dbReference type="NCBI Taxonomy" id="2488639"/>
    <lineage>
        <taxon>Bacteria</taxon>
        <taxon>Pseudomonadati</taxon>
        <taxon>Pseudomonadota</taxon>
        <taxon>Gammaproteobacteria</taxon>
        <taxon>Enterobacterales</taxon>
        <taxon>Pectobacteriaceae</taxon>
        <taxon>Pectobacterium</taxon>
    </lineage>
</organism>